<reference evidence="15" key="1">
    <citation type="journal article" date="2019" name="Int. J. Syst. Evol. Microbiol.">
        <title>The Global Catalogue of Microorganisms (GCM) 10K type strain sequencing project: providing services to taxonomists for standard genome sequencing and annotation.</title>
        <authorList>
            <consortium name="The Broad Institute Genomics Platform"/>
            <consortium name="The Broad Institute Genome Sequencing Center for Infectious Disease"/>
            <person name="Wu L."/>
            <person name="Ma J."/>
        </authorList>
    </citation>
    <scope>NUCLEOTIDE SEQUENCE [LARGE SCALE GENOMIC DNA]</scope>
    <source>
        <strain evidence="15">CCUG 53762</strain>
    </source>
</reference>
<evidence type="ECO:0000313" key="15">
    <source>
        <dbReference type="Proteomes" id="UP001597118"/>
    </source>
</evidence>
<dbReference type="SUPFAM" id="SSF53613">
    <property type="entry name" value="Ribokinase-like"/>
    <property type="match status" value="1"/>
</dbReference>
<dbReference type="InterPro" id="IPR011877">
    <property type="entry name" value="Ribokinase"/>
</dbReference>
<evidence type="ECO:0000256" key="3">
    <source>
        <dbReference type="ARBA" id="ARBA00016943"/>
    </source>
</evidence>
<evidence type="ECO:0000256" key="9">
    <source>
        <dbReference type="ARBA" id="ARBA00022842"/>
    </source>
</evidence>
<dbReference type="EMBL" id="JBHUDG010000012">
    <property type="protein sequence ID" value="MFD1629894.1"/>
    <property type="molecule type" value="Genomic_DNA"/>
</dbReference>
<feature type="binding site" evidence="12">
    <location>
        <begin position="41"/>
        <end position="45"/>
    </location>
    <ligand>
        <name>substrate</name>
    </ligand>
</feature>
<feature type="binding site" evidence="12">
    <location>
        <position position="142"/>
    </location>
    <ligand>
        <name>substrate</name>
    </ligand>
</feature>
<feature type="binding site" evidence="12">
    <location>
        <position position="287"/>
    </location>
    <ligand>
        <name>K(+)</name>
        <dbReference type="ChEBI" id="CHEBI:29103"/>
    </ligand>
</feature>
<evidence type="ECO:0000256" key="2">
    <source>
        <dbReference type="ARBA" id="ARBA00012035"/>
    </source>
</evidence>
<comment type="caution">
    <text evidence="12">Lacks conserved residue(s) required for the propagation of feature annotation.</text>
</comment>
<dbReference type="NCBIfam" id="NF008353">
    <property type="entry name" value="PRK11142.1"/>
    <property type="match status" value="1"/>
</dbReference>
<feature type="binding site" evidence="12">
    <location>
        <position position="284"/>
    </location>
    <ligand>
        <name>K(+)</name>
        <dbReference type="ChEBI" id="CHEBI:29103"/>
    </ligand>
</feature>
<keyword evidence="10 12" id="KW-0630">Potassium</keyword>
<evidence type="ECO:0000256" key="8">
    <source>
        <dbReference type="ARBA" id="ARBA00022840"/>
    </source>
</evidence>
<feature type="domain" description="Carbohydrate kinase PfkB" evidence="13">
    <location>
        <begin position="5"/>
        <end position="295"/>
    </location>
</feature>
<comment type="activity regulation">
    <text evidence="12">Activated by a monovalent cation that binds near, but not in, the active site. The most likely occupant of the site in vivo is potassium. Ion binding induces a conformational change that may alter substrate affinity.</text>
</comment>
<feature type="active site" description="Proton acceptor" evidence="12">
    <location>
        <position position="254"/>
    </location>
</feature>
<evidence type="ECO:0000259" key="13">
    <source>
        <dbReference type="Pfam" id="PF00294"/>
    </source>
</evidence>
<dbReference type="InterPro" id="IPR002139">
    <property type="entry name" value="Ribo/fructo_kinase"/>
</dbReference>
<evidence type="ECO:0000256" key="5">
    <source>
        <dbReference type="ARBA" id="ARBA00022723"/>
    </source>
</evidence>
<dbReference type="Gene3D" id="3.40.1190.20">
    <property type="match status" value="1"/>
</dbReference>
<comment type="caution">
    <text evidence="14">The sequence shown here is derived from an EMBL/GenBank/DDBJ whole genome shotgun (WGS) entry which is preliminary data.</text>
</comment>
<evidence type="ECO:0000256" key="6">
    <source>
        <dbReference type="ARBA" id="ARBA00022741"/>
    </source>
</evidence>
<comment type="subunit">
    <text evidence="12">Homodimer.</text>
</comment>
<evidence type="ECO:0000256" key="11">
    <source>
        <dbReference type="ARBA" id="ARBA00023277"/>
    </source>
</evidence>
<feature type="binding site" evidence="12">
    <location>
        <begin position="13"/>
        <end position="15"/>
    </location>
    <ligand>
        <name>substrate</name>
    </ligand>
</feature>
<organism evidence="14 15">
    <name type="scientific">Pseudopedobacter beijingensis</name>
    <dbReference type="NCBI Taxonomy" id="1207056"/>
    <lineage>
        <taxon>Bacteria</taxon>
        <taxon>Pseudomonadati</taxon>
        <taxon>Bacteroidota</taxon>
        <taxon>Sphingobacteriia</taxon>
        <taxon>Sphingobacteriales</taxon>
        <taxon>Sphingobacteriaceae</taxon>
        <taxon>Pseudopedobacter</taxon>
    </lineage>
</organism>
<evidence type="ECO:0000313" key="14">
    <source>
        <dbReference type="EMBL" id="MFD1629894.1"/>
    </source>
</evidence>
<dbReference type="NCBIfam" id="TIGR02152">
    <property type="entry name" value="D_ribokin_bact"/>
    <property type="match status" value="1"/>
</dbReference>
<comment type="similarity">
    <text evidence="12">Belongs to the carbohydrate kinase PfkB family. Ribokinase subfamily.</text>
</comment>
<dbReference type="Proteomes" id="UP001597118">
    <property type="component" value="Unassembled WGS sequence"/>
</dbReference>
<feature type="binding site" evidence="12">
    <location>
        <position position="250"/>
    </location>
    <ligand>
        <name>K(+)</name>
        <dbReference type="ChEBI" id="CHEBI:29103"/>
    </ligand>
</feature>
<comment type="similarity">
    <text evidence="1">Belongs to the carbohydrate kinase pfkB family.</text>
</comment>
<feature type="binding site" evidence="12">
    <location>
        <begin position="222"/>
        <end position="227"/>
    </location>
    <ligand>
        <name>ATP</name>
        <dbReference type="ChEBI" id="CHEBI:30616"/>
    </ligand>
</feature>
<feature type="binding site" evidence="12">
    <location>
        <position position="186"/>
    </location>
    <ligand>
        <name>ATP</name>
        <dbReference type="ChEBI" id="CHEBI:30616"/>
    </ligand>
</feature>
<evidence type="ECO:0000256" key="10">
    <source>
        <dbReference type="ARBA" id="ARBA00022958"/>
    </source>
</evidence>
<comment type="function">
    <text evidence="12">Catalyzes the phosphorylation of ribose at O-5 in a reaction requiring ATP and magnesium. The resulting D-ribose-5-phosphate can then be used either for sythesis of nucleotides, histidine, and tryptophan, or as a component of the pentose phosphate pathway.</text>
</comment>
<keyword evidence="5 12" id="KW-0479">Metal-binding</keyword>
<dbReference type="PANTHER" id="PTHR10584">
    <property type="entry name" value="SUGAR KINASE"/>
    <property type="match status" value="1"/>
</dbReference>
<evidence type="ECO:0000256" key="7">
    <source>
        <dbReference type="ARBA" id="ARBA00022777"/>
    </source>
</evidence>
<keyword evidence="8 12" id="KW-0067">ATP-binding</keyword>
<dbReference type="HAMAP" id="MF_01987">
    <property type="entry name" value="Ribokinase"/>
    <property type="match status" value="1"/>
</dbReference>
<evidence type="ECO:0000256" key="1">
    <source>
        <dbReference type="ARBA" id="ARBA00005380"/>
    </source>
</evidence>
<evidence type="ECO:0000256" key="12">
    <source>
        <dbReference type="HAMAP-Rule" id="MF_01987"/>
    </source>
</evidence>
<evidence type="ECO:0000256" key="4">
    <source>
        <dbReference type="ARBA" id="ARBA00022679"/>
    </source>
</evidence>
<comment type="cofactor">
    <cofactor evidence="12">
        <name>Mg(2+)</name>
        <dbReference type="ChEBI" id="CHEBI:18420"/>
    </cofactor>
    <text evidence="12">Requires a divalent cation, most likely magnesium in vivo, as an electrophilic catalyst to aid phosphoryl group transfer. It is the chelate of the metal and the nucleotide that is the actual substrate.</text>
</comment>
<feature type="binding site" evidence="12">
    <location>
        <position position="289"/>
    </location>
    <ligand>
        <name>K(+)</name>
        <dbReference type="ChEBI" id="CHEBI:29103"/>
    </ligand>
</feature>
<keyword evidence="4 12" id="KW-0808">Transferase</keyword>
<dbReference type="PROSITE" id="PS00584">
    <property type="entry name" value="PFKB_KINASES_2"/>
    <property type="match status" value="1"/>
</dbReference>
<dbReference type="InterPro" id="IPR011611">
    <property type="entry name" value="PfkB_dom"/>
</dbReference>
<dbReference type="Pfam" id="PF00294">
    <property type="entry name" value="PfkB"/>
    <property type="match status" value="1"/>
</dbReference>
<feature type="binding site" evidence="12">
    <location>
        <position position="248"/>
    </location>
    <ligand>
        <name>K(+)</name>
        <dbReference type="ChEBI" id="CHEBI:29103"/>
    </ligand>
</feature>
<protein>
    <recommendedName>
        <fullName evidence="3 12">Ribokinase</fullName>
        <shortName evidence="12">RK</shortName>
        <ecNumber evidence="2 12">2.7.1.15</ecNumber>
    </recommendedName>
</protein>
<proteinExistence type="inferred from homology"/>
<dbReference type="InterPro" id="IPR029056">
    <property type="entry name" value="Ribokinase-like"/>
</dbReference>
<dbReference type="CDD" id="cd01174">
    <property type="entry name" value="ribokinase"/>
    <property type="match status" value="1"/>
</dbReference>
<dbReference type="GO" id="GO:0004747">
    <property type="term" value="F:ribokinase activity"/>
    <property type="evidence" value="ECO:0007669"/>
    <property type="project" value="UniProtKB-EC"/>
</dbReference>
<comment type="catalytic activity">
    <reaction evidence="12">
        <text>D-ribose + ATP = D-ribose 5-phosphate + ADP + H(+)</text>
        <dbReference type="Rhea" id="RHEA:13697"/>
        <dbReference type="ChEBI" id="CHEBI:15378"/>
        <dbReference type="ChEBI" id="CHEBI:30616"/>
        <dbReference type="ChEBI" id="CHEBI:47013"/>
        <dbReference type="ChEBI" id="CHEBI:78346"/>
        <dbReference type="ChEBI" id="CHEBI:456216"/>
        <dbReference type="EC" id="2.7.1.15"/>
    </reaction>
</comment>
<keyword evidence="11 12" id="KW-0119">Carbohydrate metabolism</keyword>
<feature type="binding site" evidence="12">
    <location>
        <position position="254"/>
    </location>
    <ligand>
        <name>substrate</name>
    </ligand>
</feature>
<gene>
    <name evidence="12 14" type="primary">rbsK</name>
    <name evidence="14" type="ORF">ACFSAH_08400</name>
</gene>
<name>A0ABW4IC26_9SPHI</name>
<feature type="binding site" evidence="12">
    <location>
        <begin position="253"/>
        <end position="254"/>
    </location>
    <ligand>
        <name>ATP</name>
        <dbReference type="ChEBI" id="CHEBI:30616"/>
    </ligand>
</feature>
<comment type="pathway">
    <text evidence="12">Carbohydrate metabolism; D-ribose degradation; D-ribose 5-phosphate from beta-D-ribopyranose: step 2/2.</text>
</comment>
<keyword evidence="9 12" id="KW-0460">Magnesium</keyword>
<dbReference type="InterPro" id="IPR002173">
    <property type="entry name" value="Carboh/pur_kinase_PfkB_CS"/>
</dbReference>
<sequence>MSQSRIIVIGSSNTDMVVRTEHFPQPGETVLGNEFLMNPGGKGANQAVAAARLGGNVVFICKIGDDLFGESSIKLLKEEGININHVLIDNQLPSGVALITIDKKGENNIVVAPGANAALSVENIKDLDTLISTDTLLLMQLEIPLNTVKQVVLDAYEKGAKIVLNPAPACELPEEIYQKLHLITPNEKEASMLTGIQVKDINSAKEAAEILIAKGVKNVVITLGAKGALAIFNGECLFTEAKVVNAIDTTAAGDVFNGALVVALNEGKHIKEALEFAVEASAISVTRLGAQSSAPYRNELESYQQKPLNQL</sequence>
<dbReference type="RefSeq" id="WP_379662272.1">
    <property type="nucleotide sequence ID" value="NZ_JBHUDG010000012.1"/>
</dbReference>
<keyword evidence="15" id="KW-1185">Reference proteome</keyword>
<dbReference type="PRINTS" id="PR00990">
    <property type="entry name" value="RIBOKINASE"/>
</dbReference>
<feature type="binding site" evidence="12">
    <location>
        <position position="293"/>
    </location>
    <ligand>
        <name>K(+)</name>
        <dbReference type="ChEBI" id="CHEBI:29103"/>
    </ligand>
</feature>
<comment type="subcellular location">
    <subcellularLocation>
        <location evidence="12">Cytoplasm</location>
    </subcellularLocation>
</comment>
<accession>A0ABW4IC26</accession>
<dbReference type="PANTHER" id="PTHR10584:SF166">
    <property type="entry name" value="RIBOKINASE"/>
    <property type="match status" value="1"/>
</dbReference>
<keyword evidence="12" id="KW-0963">Cytoplasm</keyword>
<dbReference type="EC" id="2.7.1.15" evidence="2 12"/>
<keyword evidence="7 12" id="KW-0418">Kinase</keyword>
<keyword evidence="6 12" id="KW-0547">Nucleotide-binding</keyword>